<evidence type="ECO:0000259" key="1">
    <source>
        <dbReference type="Pfam" id="PF03992"/>
    </source>
</evidence>
<name>A0A2W5Q352_VARPD</name>
<sequence length="116" mass="13162">MDPILRTWTFWIRAGLREECRAHLEATKLPQLAAQPGNLRASALFRDIGDGTTEVVVMSIWDSMASIETFTGSQSAAPTIDPADRPKLFDHEPQVRHYFLRDLDDAPPWLSRELDL</sequence>
<protein>
    <recommendedName>
        <fullName evidence="1">ABM domain-containing protein</fullName>
    </recommendedName>
</protein>
<organism evidence="2 3">
    <name type="scientific">Variovorax paradoxus</name>
    <dbReference type="NCBI Taxonomy" id="34073"/>
    <lineage>
        <taxon>Bacteria</taxon>
        <taxon>Pseudomonadati</taxon>
        <taxon>Pseudomonadota</taxon>
        <taxon>Betaproteobacteria</taxon>
        <taxon>Burkholderiales</taxon>
        <taxon>Comamonadaceae</taxon>
        <taxon>Variovorax</taxon>
    </lineage>
</organism>
<dbReference type="Pfam" id="PF03992">
    <property type="entry name" value="ABM"/>
    <property type="match status" value="1"/>
</dbReference>
<gene>
    <name evidence="2" type="ORF">DI563_16915</name>
</gene>
<evidence type="ECO:0000313" key="2">
    <source>
        <dbReference type="EMBL" id="PZQ72032.1"/>
    </source>
</evidence>
<evidence type="ECO:0000313" key="3">
    <source>
        <dbReference type="Proteomes" id="UP000249135"/>
    </source>
</evidence>
<dbReference type="EMBL" id="QFPP01000230">
    <property type="protein sequence ID" value="PZQ72032.1"/>
    <property type="molecule type" value="Genomic_DNA"/>
</dbReference>
<dbReference type="AlphaFoldDB" id="A0A2W5Q352"/>
<proteinExistence type="predicted"/>
<dbReference type="Gene3D" id="3.30.70.100">
    <property type="match status" value="1"/>
</dbReference>
<reference evidence="2 3" key="1">
    <citation type="submission" date="2017-08" db="EMBL/GenBank/DDBJ databases">
        <title>Infants hospitalized years apart are colonized by the same room-sourced microbial strains.</title>
        <authorList>
            <person name="Brooks B."/>
            <person name="Olm M.R."/>
            <person name="Firek B.A."/>
            <person name="Baker R."/>
            <person name="Thomas B.C."/>
            <person name="Morowitz M.J."/>
            <person name="Banfield J.F."/>
        </authorList>
    </citation>
    <scope>NUCLEOTIDE SEQUENCE [LARGE SCALE GENOMIC DNA]</scope>
    <source>
        <strain evidence="2">S2_005_003_R2_41</strain>
    </source>
</reference>
<dbReference type="SUPFAM" id="SSF54909">
    <property type="entry name" value="Dimeric alpha+beta barrel"/>
    <property type="match status" value="1"/>
</dbReference>
<dbReference type="Proteomes" id="UP000249135">
    <property type="component" value="Unassembled WGS sequence"/>
</dbReference>
<dbReference type="InterPro" id="IPR007138">
    <property type="entry name" value="ABM_dom"/>
</dbReference>
<dbReference type="InterPro" id="IPR011008">
    <property type="entry name" value="Dimeric_a/b-barrel"/>
</dbReference>
<feature type="domain" description="ABM" evidence="1">
    <location>
        <begin position="9"/>
        <end position="74"/>
    </location>
</feature>
<accession>A0A2W5Q352</accession>
<comment type="caution">
    <text evidence="2">The sequence shown here is derived from an EMBL/GenBank/DDBJ whole genome shotgun (WGS) entry which is preliminary data.</text>
</comment>